<keyword evidence="7" id="KW-1185">Reference proteome</keyword>
<feature type="compositionally biased region" description="Low complexity" evidence="4">
    <location>
        <begin position="477"/>
        <end position="490"/>
    </location>
</feature>
<keyword evidence="5" id="KW-0472">Membrane</keyword>
<evidence type="ECO:0000313" key="8">
    <source>
        <dbReference type="WBParaSite" id="TCONS_00012550.p1"/>
    </source>
</evidence>
<evidence type="ECO:0000259" key="6">
    <source>
        <dbReference type="Pfam" id="PF23598"/>
    </source>
</evidence>
<dbReference type="InterPro" id="IPR032675">
    <property type="entry name" value="LRR_dom_sf"/>
</dbReference>
<name>A0AAF5DHB9_STRER</name>
<dbReference type="PANTHER" id="PTHR48051">
    <property type="match status" value="1"/>
</dbReference>
<keyword evidence="2" id="KW-0677">Repeat</keyword>
<dbReference type="SMART" id="SM00364">
    <property type="entry name" value="LRR_BAC"/>
    <property type="match status" value="10"/>
</dbReference>
<dbReference type="Pfam" id="PF13855">
    <property type="entry name" value="LRR_8"/>
    <property type="match status" value="1"/>
</dbReference>
<dbReference type="PROSITE" id="PS51450">
    <property type="entry name" value="LRR"/>
    <property type="match status" value="5"/>
</dbReference>
<accession>A0AAF5DHB9</accession>
<evidence type="ECO:0000256" key="1">
    <source>
        <dbReference type="ARBA" id="ARBA00022614"/>
    </source>
</evidence>
<keyword evidence="5" id="KW-0812">Transmembrane</keyword>
<dbReference type="Pfam" id="PF23598">
    <property type="entry name" value="LRR_14"/>
    <property type="match status" value="1"/>
</dbReference>
<dbReference type="Proteomes" id="UP000035681">
    <property type="component" value="Unplaced"/>
</dbReference>
<feature type="transmembrane region" description="Helical" evidence="5">
    <location>
        <begin position="316"/>
        <end position="339"/>
    </location>
</feature>
<dbReference type="SUPFAM" id="SSF52047">
    <property type="entry name" value="RNI-like"/>
    <property type="match status" value="1"/>
</dbReference>
<dbReference type="WBParaSite" id="TCONS_00012550.p1">
    <property type="protein sequence ID" value="TCONS_00012550.p1"/>
    <property type="gene ID" value="XLOC_008202"/>
</dbReference>
<reference evidence="8" key="1">
    <citation type="submission" date="2024-02" db="UniProtKB">
        <authorList>
            <consortium name="WormBaseParasite"/>
        </authorList>
    </citation>
    <scope>IDENTIFICATION</scope>
</reference>
<organism evidence="7 8">
    <name type="scientific">Strongyloides stercoralis</name>
    <name type="common">Threadworm</name>
    <dbReference type="NCBI Taxonomy" id="6248"/>
    <lineage>
        <taxon>Eukaryota</taxon>
        <taxon>Metazoa</taxon>
        <taxon>Ecdysozoa</taxon>
        <taxon>Nematoda</taxon>
        <taxon>Chromadorea</taxon>
        <taxon>Rhabditida</taxon>
        <taxon>Tylenchina</taxon>
        <taxon>Panagrolaimomorpha</taxon>
        <taxon>Strongyloidoidea</taxon>
        <taxon>Strongyloididae</taxon>
        <taxon>Strongyloides</taxon>
    </lineage>
</organism>
<proteinExistence type="inferred from homology"/>
<dbReference type="AlphaFoldDB" id="A0AAF5DHB9"/>
<feature type="region of interest" description="Disordered" evidence="4">
    <location>
        <begin position="170"/>
        <end position="189"/>
    </location>
</feature>
<dbReference type="SMART" id="SM00369">
    <property type="entry name" value="LRR_TYP"/>
    <property type="match status" value="13"/>
</dbReference>
<dbReference type="InterPro" id="IPR055414">
    <property type="entry name" value="LRR_R13L4/SHOC2-like"/>
</dbReference>
<dbReference type="InterPro" id="IPR001611">
    <property type="entry name" value="Leu-rich_rpt"/>
</dbReference>
<protein>
    <recommendedName>
        <fullName evidence="6">Disease resistance R13L4/SHOC-2-like LRR domain-containing protein</fullName>
    </recommendedName>
</protein>
<evidence type="ECO:0000313" key="7">
    <source>
        <dbReference type="Proteomes" id="UP000035681"/>
    </source>
</evidence>
<comment type="similarity">
    <text evidence="3">Belongs to the SHOC2 family.</text>
</comment>
<keyword evidence="5" id="KW-1133">Transmembrane helix</keyword>
<dbReference type="InterPro" id="IPR003591">
    <property type="entry name" value="Leu-rich_rpt_typical-subtyp"/>
</dbReference>
<evidence type="ECO:0000256" key="4">
    <source>
        <dbReference type="SAM" id="MobiDB-lite"/>
    </source>
</evidence>
<feature type="transmembrane region" description="Helical" evidence="5">
    <location>
        <begin position="277"/>
        <end position="295"/>
    </location>
</feature>
<dbReference type="InterPro" id="IPR050216">
    <property type="entry name" value="LRR_domain-containing"/>
</dbReference>
<dbReference type="SMART" id="SM00365">
    <property type="entry name" value="LRR_SD22"/>
    <property type="match status" value="4"/>
</dbReference>
<dbReference type="PANTHER" id="PTHR48051:SF46">
    <property type="entry name" value="LEUCINE RICH REPEAT-CONTAINING DOMAIN PROTEIN"/>
    <property type="match status" value="1"/>
</dbReference>
<dbReference type="Gene3D" id="3.80.10.10">
    <property type="entry name" value="Ribonuclease Inhibitor"/>
    <property type="match status" value="4"/>
</dbReference>
<feature type="domain" description="Disease resistance R13L4/SHOC-2-like LRR" evidence="6">
    <location>
        <begin position="859"/>
        <end position="935"/>
    </location>
</feature>
<sequence>MVDNDDLDVYISKIHLNKTENKNEQQKEEDTSLVTTQEQMQNLYLENSTVKTTFTDPSTSSAIYSPRRQNIFKEIYLANKRRFSLPGKHLSNKDIHNTIEHLPNHIPSNSKNYLKSTAETGSFDNIPSSTDNGTTTFLEQEHQQPSSQNSHTKNFLRRYSLTYLMNGNFHRSDGNNDTGNHHSTKPPTNNIKTIRRVSVIEVETNNKKEKEKFHYAGLKLKDKQKLQSGYMKVNVNILTIKVKRFLVDLLYHYTPNNQRNFISNEVFDEAKNIYPPIYYLIMCSCLLMIIAFTQLNKQPVYNDKYKTFIKKALKKLLFNEILHAVSQYYYEILKFYYAMYFPKIITIRSIPVASIAKKTDKRRNLYITFTLDRNKRKSKSLRIAKSSISPGPNSRHTYYYLPPSVQPFYSTSSKFADSITYCTQKLADHIHSKFSSNTKNIQNIDKDKSIEILQPIEVVSFMDEEETANNEFEFRPSSSKTSQNSSNGGTKEVKHAKTSSISNRSKSPSAFIEKLSNFARGKYRSSLNEKSSSANTLENKLRKDIIKEIQKCKESGSTRLDFNSASIESIPPVIGELYGQISELFLYKNKLSTLPSEIGHLTNLKILGLSENNLVSLPDTLSQLHKLETLDLRHNKFSENIPAVIYKIPSLEKLWLRYNHIKNVSKDIKNLINVRMIDLRNNNISELPSEIGCLSSMTICLLSSNHIKYLPEEIGNCSKLSQLDLQQNELRQLPSSIGNLNLLTRLAIRYNQLIELPETLKNCTKLEEFIVENNKLHSLPDGLLSSLPLLKTINVSRNMLSSFPQGGPNQFEAAVSISFEHNQISKIPFGIFSKATGLTKLNLKDNELSSLPLDFGTWTSLTELNISNNNLSTFPEDIDKLVNLEVLVISTNALKRLPPQIGNLRKLRELDVEENELDSIPTELGYLTNLTKLWLQSNKLTSLPATIGNLQNLTEFRVGENMLTFIPKEIGHMGKLKSLYLNDNSYLHNLPFELALCSSLEIMSIERCPLSAIPHDIVEGGPSLVIQYLKTQGPYRAAMYLH</sequence>
<feature type="region of interest" description="Disordered" evidence="4">
    <location>
        <begin position="115"/>
        <end position="152"/>
    </location>
</feature>
<dbReference type="FunFam" id="3.80.10.10:FF:000281">
    <property type="entry name" value="Leucine-rich repeat protein soc-2"/>
    <property type="match status" value="1"/>
</dbReference>
<feature type="region of interest" description="Disordered" evidence="4">
    <location>
        <begin position="469"/>
        <end position="505"/>
    </location>
</feature>
<dbReference type="GO" id="GO:0005737">
    <property type="term" value="C:cytoplasm"/>
    <property type="evidence" value="ECO:0007669"/>
    <property type="project" value="TreeGrafter"/>
</dbReference>
<dbReference type="SUPFAM" id="SSF52058">
    <property type="entry name" value="L domain-like"/>
    <property type="match status" value="1"/>
</dbReference>
<keyword evidence="1" id="KW-0433">Leucine-rich repeat</keyword>
<evidence type="ECO:0000256" key="5">
    <source>
        <dbReference type="SAM" id="Phobius"/>
    </source>
</evidence>
<evidence type="ECO:0000256" key="3">
    <source>
        <dbReference type="ARBA" id="ARBA00023786"/>
    </source>
</evidence>
<evidence type="ECO:0000256" key="2">
    <source>
        <dbReference type="ARBA" id="ARBA00022737"/>
    </source>
</evidence>